<dbReference type="InterPro" id="IPR002018">
    <property type="entry name" value="CarbesteraseB"/>
</dbReference>
<organism evidence="4 5">
    <name type="scientific">Ignelater luminosus</name>
    <name type="common">Cucubano</name>
    <name type="synonym">Pyrophorus luminosus</name>
    <dbReference type="NCBI Taxonomy" id="2038154"/>
    <lineage>
        <taxon>Eukaryota</taxon>
        <taxon>Metazoa</taxon>
        <taxon>Ecdysozoa</taxon>
        <taxon>Arthropoda</taxon>
        <taxon>Hexapoda</taxon>
        <taxon>Insecta</taxon>
        <taxon>Pterygota</taxon>
        <taxon>Neoptera</taxon>
        <taxon>Endopterygota</taxon>
        <taxon>Coleoptera</taxon>
        <taxon>Polyphaga</taxon>
        <taxon>Elateriformia</taxon>
        <taxon>Elateroidea</taxon>
        <taxon>Elateridae</taxon>
        <taxon>Agrypninae</taxon>
        <taxon>Pyrophorini</taxon>
        <taxon>Ignelater</taxon>
    </lineage>
</organism>
<dbReference type="Proteomes" id="UP000801492">
    <property type="component" value="Unassembled WGS sequence"/>
</dbReference>
<proteinExistence type="inferred from homology"/>
<comment type="similarity">
    <text evidence="1">Belongs to the type-B carboxylesterase/lipase family.</text>
</comment>
<gene>
    <name evidence="4" type="ORF">ILUMI_08643</name>
</gene>
<feature type="domain" description="Carboxylesterase type B" evidence="3">
    <location>
        <begin position="16"/>
        <end position="353"/>
    </location>
</feature>
<reference evidence="4" key="1">
    <citation type="submission" date="2019-08" db="EMBL/GenBank/DDBJ databases">
        <title>The genome of the North American firefly Photinus pyralis.</title>
        <authorList>
            <consortium name="Photinus pyralis genome working group"/>
            <person name="Fallon T.R."/>
            <person name="Sander Lower S.E."/>
            <person name="Weng J.-K."/>
        </authorList>
    </citation>
    <scope>NUCLEOTIDE SEQUENCE</scope>
    <source>
        <strain evidence="4">TRF0915ILg1</strain>
        <tissue evidence="4">Whole body</tissue>
    </source>
</reference>
<evidence type="ECO:0000256" key="2">
    <source>
        <dbReference type="ARBA" id="ARBA00023180"/>
    </source>
</evidence>
<dbReference type="Pfam" id="PF00135">
    <property type="entry name" value="COesterase"/>
    <property type="match status" value="1"/>
</dbReference>
<dbReference type="InterPro" id="IPR029058">
    <property type="entry name" value="AB_hydrolase_fold"/>
</dbReference>
<evidence type="ECO:0000313" key="5">
    <source>
        <dbReference type="Proteomes" id="UP000801492"/>
    </source>
</evidence>
<accession>A0A8K0D199</accession>
<sequence>MEKWRGQFDHGDYVSPKYPVMVFLHGESFEWNSGNPYDGSVLAAYGKVIVVTINFRLGVFGFLKTGSEENATSNFGLVDQVAALLWVQENIAAFGGDPNSVTLFGHGTGAVCANLLMLSPMIIREQNKLLFRRVILMGGTALSDWAIATTSGQVTYQVARELNCPPNEAEFAACLRTRNSNDILNASVSTDYYRTRFGPIVDARVIPNDPKHLMSKYNDLFKSFELMYGVTEVESAHLLGPVGLTHGLLEKERDQELRRYLSVKCEYRTNECAAHTLHKYGAERTEAMLDDQAQSSFAGPGLDRAKLARDTLLDMLSDARSVAPMIQMGKLHSVVNPQSYFYVFGHVTASRKHWGLISASIRNNIYSYWICVYPSYKRQWETRTHSSIACCHGRSRQLLVSPSELDKSSNSGKEGLGP</sequence>
<dbReference type="PANTHER" id="PTHR43903">
    <property type="entry name" value="NEUROLIGIN"/>
    <property type="match status" value="1"/>
</dbReference>
<evidence type="ECO:0000313" key="4">
    <source>
        <dbReference type="EMBL" id="KAF2897533.1"/>
    </source>
</evidence>
<dbReference type="SUPFAM" id="SSF53474">
    <property type="entry name" value="alpha/beta-Hydrolases"/>
    <property type="match status" value="1"/>
</dbReference>
<protein>
    <recommendedName>
        <fullName evidence="3">Carboxylesterase type B domain-containing protein</fullName>
    </recommendedName>
</protein>
<evidence type="ECO:0000259" key="3">
    <source>
        <dbReference type="Pfam" id="PF00135"/>
    </source>
</evidence>
<keyword evidence="2" id="KW-0325">Glycoprotein</keyword>
<name>A0A8K0D199_IGNLU</name>
<dbReference type="EMBL" id="VTPC01004085">
    <property type="protein sequence ID" value="KAF2897533.1"/>
    <property type="molecule type" value="Genomic_DNA"/>
</dbReference>
<dbReference type="InterPro" id="IPR051093">
    <property type="entry name" value="Neuroligin/BSAL"/>
</dbReference>
<dbReference type="Gene3D" id="3.40.50.1820">
    <property type="entry name" value="alpha/beta hydrolase"/>
    <property type="match status" value="1"/>
</dbReference>
<evidence type="ECO:0000256" key="1">
    <source>
        <dbReference type="ARBA" id="ARBA00005964"/>
    </source>
</evidence>
<keyword evidence="5" id="KW-1185">Reference proteome</keyword>
<comment type="caution">
    <text evidence="4">The sequence shown here is derived from an EMBL/GenBank/DDBJ whole genome shotgun (WGS) entry which is preliminary data.</text>
</comment>
<dbReference type="OrthoDB" id="3200163at2759"/>
<dbReference type="AlphaFoldDB" id="A0A8K0D199"/>